<evidence type="ECO:0000313" key="2">
    <source>
        <dbReference type="EMBL" id="SOY40000.1"/>
    </source>
</evidence>
<protein>
    <submittedName>
        <fullName evidence="2">Complete genome segment 15/17</fullName>
    </submittedName>
</protein>
<dbReference type="AlphaFoldDB" id="A0A375B8R8"/>
<proteinExistence type="predicted"/>
<organism evidence="2">
    <name type="scientific">Cupriavidus taiwanensis</name>
    <dbReference type="NCBI Taxonomy" id="164546"/>
    <lineage>
        <taxon>Bacteria</taxon>
        <taxon>Pseudomonadati</taxon>
        <taxon>Pseudomonadota</taxon>
        <taxon>Betaproteobacteria</taxon>
        <taxon>Burkholderiales</taxon>
        <taxon>Burkholderiaceae</taxon>
        <taxon>Cupriavidus</taxon>
    </lineage>
</organism>
<dbReference type="Proteomes" id="UP000256297">
    <property type="component" value="Chromosome CBM2589_b"/>
</dbReference>
<dbReference type="Gene3D" id="3.40.50.300">
    <property type="entry name" value="P-loop containing nucleotide triphosphate hydrolases"/>
    <property type="match status" value="1"/>
</dbReference>
<accession>A0A375B8R8</accession>
<comment type="caution">
    <text evidence="2">The sequence shown here is derived from an EMBL/GenBank/DDBJ whole genome shotgun (WGS) entry which is preliminary data.</text>
</comment>
<gene>
    <name evidence="2" type="ORF">CBM2589_B10281</name>
</gene>
<dbReference type="Pfam" id="PF12532">
    <property type="entry name" value="DUF3732"/>
    <property type="match status" value="1"/>
</dbReference>
<evidence type="ECO:0000256" key="1">
    <source>
        <dbReference type="SAM" id="Coils"/>
    </source>
</evidence>
<dbReference type="InterPro" id="IPR027417">
    <property type="entry name" value="P-loop_NTPase"/>
</dbReference>
<sequence>MQFHIEQLILWPSNPSNAVHSLTFEAGAVNIIHGRSRTGKSSIIAIIDYCLGASRCAIPVGIIRDSVSWFGLRVNVRGSSFIVARRTPGARQTSNEFYLAPFEDSLPEAPSYTHSDAKFKEQFNNLVRLTNLPLKDSEKGTQFDGRPSYRDLAAFNFLPQHIVANPNTLFFKTDSYEHKERLKKVFPFAFGIIDGTYLIKERERAQLQRQLDDLVKQQEVKKRAMASWEVEVERLWSQGVELGVFSREVDSATDVKIAALKELNSAFLNGNLLSVLGTPNYGFTNDKYRTFQDAEEAAQKEVESLRGQIRSLERLSKRGQQFTDAVSTERSRVINLDWLKSNLTDVATCVVCGGETRNHRIAVDHLQSEMLRIGGLSDALFENPIVDKEIHNANESLTEAQRRLQAARTGRLSLVAAENSTKDSLSKIYVLMGRIQAFLIGLASIHSTDELADQITGLSSKISVINTYLSSVDRDTREAVADRELTKLISKFSEDFGLERRGQVRLDKQELTLSFSLGDDFKKEYLWEVGSGENWMGYHIATFLAIHEYIAKPERANLPVFNFLVIDQPSQVYFPSAATGANQLDASAKKLAELRKSRDADFVATKRIFEIISMGLKAAGHRCQIIVLDHADQSIWGEVADTVEVANWKELNAGLIPSWWQ</sequence>
<feature type="coiled-coil region" evidence="1">
    <location>
        <begin position="197"/>
        <end position="224"/>
    </location>
</feature>
<name>A0A375B8R8_9BURK</name>
<dbReference type="InterPro" id="IPR022205">
    <property type="entry name" value="DUF3732"/>
</dbReference>
<reference evidence="2" key="1">
    <citation type="submission" date="2018-01" db="EMBL/GenBank/DDBJ databases">
        <authorList>
            <person name="Clerissi C."/>
        </authorList>
    </citation>
    <scope>NUCLEOTIDE SEQUENCE</scope>
    <source>
        <strain evidence="2">Cupriavidus taiwanensis STM 3521</strain>
    </source>
</reference>
<feature type="coiled-coil region" evidence="1">
    <location>
        <begin position="288"/>
        <end position="315"/>
    </location>
</feature>
<dbReference type="RefSeq" id="WP_116335944.1">
    <property type="nucleotide sequence ID" value="NZ_LT976856.1"/>
</dbReference>
<dbReference type="EMBL" id="OFSP01000001">
    <property type="protein sequence ID" value="SOY40000.1"/>
    <property type="molecule type" value="Genomic_DNA"/>
</dbReference>
<keyword evidence="1" id="KW-0175">Coiled coil</keyword>
<dbReference type="SUPFAM" id="SSF52540">
    <property type="entry name" value="P-loop containing nucleoside triphosphate hydrolases"/>
    <property type="match status" value="1"/>
</dbReference>